<protein>
    <recommendedName>
        <fullName evidence="5 15">Phosphoglycerate kinase</fullName>
        <ecNumber evidence="5 15">2.7.2.3</ecNumber>
    </recommendedName>
</protein>
<feature type="binding site" evidence="13">
    <location>
        <position position="147"/>
    </location>
    <ligand>
        <name>(2R)-3-phosphoglycerate</name>
        <dbReference type="ChEBI" id="CHEBI:58272"/>
    </ligand>
</feature>
<dbReference type="GO" id="GO:0006094">
    <property type="term" value="P:gluconeogenesis"/>
    <property type="evidence" value="ECO:0007669"/>
    <property type="project" value="TreeGrafter"/>
</dbReference>
<evidence type="ECO:0000256" key="8">
    <source>
        <dbReference type="ARBA" id="ARBA00022777"/>
    </source>
</evidence>
<evidence type="ECO:0000256" key="11">
    <source>
        <dbReference type="ARBA" id="ARBA00023152"/>
    </source>
</evidence>
<evidence type="ECO:0000313" key="18">
    <source>
        <dbReference type="Proteomes" id="UP000247498"/>
    </source>
</evidence>
<evidence type="ECO:0000256" key="9">
    <source>
        <dbReference type="ARBA" id="ARBA00022840"/>
    </source>
</evidence>
<proteinExistence type="inferred from homology"/>
<keyword evidence="7" id="KW-0547">Nucleotide-binding</keyword>
<dbReference type="HAMAP" id="MF_00145">
    <property type="entry name" value="Phosphoglyc_kinase"/>
    <property type="match status" value="1"/>
</dbReference>
<evidence type="ECO:0000256" key="6">
    <source>
        <dbReference type="ARBA" id="ARBA00022679"/>
    </source>
</evidence>
<dbReference type="Proteomes" id="UP000247498">
    <property type="component" value="Unassembled WGS sequence"/>
</dbReference>
<dbReference type="GO" id="GO:0006096">
    <property type="term" value="P:glycolytic process"/>
    <property type="evidence" value="ECO:0007669"/>
    <property type="project" value="UniProtKB-KW"/>
</dbReference>
<evidence type="ECO:0000256" key="14">
    <source>
        <dbReference type="PIRSR" id="PIRSR000724-2"/>
    </source>
</evidence>
<evidence type="ECO:0000256" key="10">
    <source>
        <dbReference type="ARBA" id="ARBA00022842"/>
    </source>
</evidence>
<dbReference type="PRINTS" id="PR00477">
    <property type="entry name" value="PHGLYCKINASE"/>
</dbReference>
<feature type="binding site" evidence="14">
    <location>
        <position position="362"/>
    </location>
    <ligand>
        <name>ATP</name>
        <dbReference type="ChEBI" id="CHEBI:30616"/>
    </ligand>
</feature>
<feature type="binding site" evidence="13">
    <location>
        <begin position="77"/>
        <end position="80"/>
    </location>
    <ligand>
        <name>substrate</name>
    </ligand>
</feature>
<comment type="caution">
    <text evidence="17">The sequence shown here is derived from an EMBL/GenBank/DDBJ whole genome shotgun (WGS) entry which is preliminary data.</text>
</comment>
<dbReference type="OrthoDB" id="275353at2759"/>
<evidence type="ECO:0000256" key="15">
    <source>
        <dbReference type="RuleBase" id="RU000532"/>
    </source>
</evidence>
<dbReference type="EMBL" id="BDRX01000163">
    <property type="protein sequence ID" value="GBF99580.1"/>
    <property type="molecule type" value="Genomic_DNA"/>
</dbReference>
<dbReference type="AlphaFoldDB" id="A0A2V0PNP7"/>
<feature type="binding site" evidence="14">
    <location>
        <position position="231"/>
    </location>
    <ligand>
        <name>ATP</name>
        <dbReference type="ChEBI" id="CHEBI:30616"/>
    </ligand>
</feature>
<dbReference type="PIRSF" id="PIRSF000724">
    <property type="entry name" value="Pgk"/>
    <property type="match status" value="1"/>
</dbReference>
<dbReference type="EC" id="2.7.2.3" evidence="5 15"/>
<dbReference type="InterPro" id="IPR015911">
    <property type="entry name" value="Phosphoglycerate_kinase_CS"/>
</dbReference>
<comment type="cofactor">
    <cofactor evidence="2">
        <name>Mg(2+)</name>
        <dbReference type="ChEBI" id="CHEBI:18420"/>
    </cofactor>
</comment>
<dbReference type="GO" id="GO:0005829">
    <property type="term" value="C:cytosol"/>
    <property type="evidence" value="ECO:0007669"/>
    <property type="project" value="TreeGrafter"/>
</dbReference>
<dbReference type="GO" id="GO:0005524">
    <property type="term" value="F:ATP binding"/>
    <property type="evidence" value="ECO:0007669"/>
    <property type="project" value="UniProtKB-KW"/>
</dbReference>
<reference evidence="17 18" key="1">
    <citation type="journal article" date="2018" name="Sci. Rep.">
        <title>Raphidocelis subcapitata (=Pseudokirchneriella subcapitata) provides an insight into genome evolution and environmental adaptations in the Sphaeropleales.</title>
        <authorList>
            <person name="Suzuki S."/>
            <person name="Yamaguchi H."/>
            <person name="Nakajima N."/>
            <person name="Kawachi M."/>
        </authorList>
    </citation>
    <scope>NUCLEOTIDE SEQUENCE [LARGE SCALE GENOMIC DNA]</scope>
    <source>
        <strain evidence="17 18">NIES-35</strain>
    </source>
</reference>
<feature type="binding site" evidence="13">
    <location>
        <position position="180"/>
    </location>
    <ligand>
        <name>(2R)-3-phosphoglycerate</name>
        <dbReference type="ChEBI" id="CHEBI:58272"/>
    </ligand>
</feature>
<dbReference type="PANTHER" id="PTHR11406:SF23">
    <property type="entry name" value="PHOSPHOGLYCERATE KINASE 1, CHLOROPLASTIC-RELATED"/>
    <property type="match status" value="1"/>
</dbReference>
<sequence length="455" mass="45754">MPAAANDLPALAARLVAAAEGLARAEDLRGVRVLLRADLNVPLTPDGAVADDSRIRATLPALQMLAAKGARVALASHLGRPDADADAGGRPAAWRARHSLAPVAAELRAHLPGDSFAGLAPDCVGPAAAAAVGALKDGQVLLLENLRLHAGEAANDAAFAAQLAALADVYVGDAFGVMHRAQASVTAVPALMPHRYPGPLVARELSNYLATMVHPRRPLGVAMGGAKVKDKIGVLRELIARADVLVVGGRMAYTFLAALGVSVGRTQIEQEWLEPARKMVDAAKARGVKLLLPTDVLVSESLDAPVATRIVPLTRSCCTPEAPCIPPGSFGVDIGPATAAAYAEALEACETLFWNGPMGRFEVPEFGGGTNALIAAVTAATKRGAATCIGGGDSLAAFAHAGPGAAVGFASTGGGASLELLEGAAMPGLRALDSPAAPAALVAAAPAPAAAAAAQ</sequence>
<keyword evidence="10" id="KW-0460">Magnesium</keyword>
<evidence type="ECO:0000256" key="13">
    <source>
        <dbReference type="PIRSR" id="PIRSR000724-1"/>
    </source>
</evidence>
<comment type="subunit">
    <text evidence="16">Monomer.</text>
</comment>
<evidence type="ECO:0000313" key="17">
    <source>
        <dbReference type="EMBL" id="GBF99580.1"/>
    </source>
</evidence>
<evidence type="ECO:0000256" key="3">
    <source>
        <dbReference type="ARBA" id="ARBA00004838"/>
    </source>
</evidence>
<comment type="pathway">
    <text evidence="3">Carbohydrate degradation; glycolysis; pyruvate from D-glyceraldehyde 3-phosphate: step 2/5.</text>
</comment>
<dbReference type="Gene3D" id="3.40.50.1260">
    <property type="entry name" value="Phosphoglycerate kinase, N-terminal domain"/>
    <property type="match status" value="2"/>
</dbReference>
<dbReference type="STRING" id="307507.A0A2V0PNP7"/>
<feature type="binding site" evidence="13">
    <location>
        <position position="54"/>
    </location>
    <ligand>
        <name>(2R)-3-phosphoglycerate</name>
        <dbReference type="ChEBI" id="CHEBI:58272"/>
    </ligand>
</feature>
<evidence type="ECO:0000256" key="7">
    <source>
        <dbReference type="ARBA" id="ARBA00022741"/>
    </source>
</evidence>
<evidence type="ECO:0000256" key="5">
    <source>
        <dbReference type="ARBA" id="ARBA00013061"/>
    </source>
</evidence>
<comment type="catalytic activity">
    <reaction evidence="1 15">
        <text>(2R)-3-phosphoglycerate + ATP = (2R)-3-phospho-glyceroyl phosphate + ADP</text>
        <dbReference type="Rhea" id="RHEA:14801"/>
        <dbReference type="ChEBI" id="CHEBI:30616"/>
        <dbReference type="ChEBI" id="CHEBI:57604"/>
        <dbReference type="ChEBI" id="CHEBI:58272"/>
        <dbReference type="ChEBI" id="CHEBI:456216"/>
        <dbReference type="EC" id="2.7.2.3"/>
    </reaction>
</comment>
<evidence type="ECO:0000256" key="2">
    <source>
        <dbReference type="ARBA" id="ARBA00001946"/>
    </source>
</evidence>
<keyword evidence="9 14" id="KW-0067">ATP-binding</keyword>
<gene>
    <name evidence="17" type="ORF">Rsub_12205</name>
</gene>
<evidence type="ECO:0000256" key="1">
    <source>
        <dbReference type="ARBA" id="ARBA00000642"/>
    </source>
</evidence>
<dbReference type="FunFam" id="3.40.50.1260:FF:000031">
    <property type="entry name" value="Phosphoglycerate kinase 1"/>
    <property type="match status" value="1"/>
</dbReference>
<dbReference type="InterPro" id="IPR015824">
    <property type="entry name" value="Phosphoglycerate_kinase_N"/>
</dbReference>
<dbReference type="SUPFAM" id="SSF53748">
    <property type="entry name" value="Phosphoglycerate kinase"/>
    <property type="match status" value="1"/>
</dbReference>
<name>A0A2V0PNP7_9CHLO</name>
<evidence type="ECO:0000256" key="4">
    <source>
        <dbReference type="ARBA" id="ARBA00008982"/>
    </source>
</evidence>
<keyword evidence="11" id="KW-0324">Glycolysis</keyword>
<keyword evidence="6 15" id="KW-0808">Transferase</keyword>
<dbReference type="PROSITE" id="PS00111">
    <property type="entry name" value="PGLYCERATE_KINASE"/>
    <property type="match status" value="1"/>
</dbReference>
<organism evidence="17 18">
    <name type="scientific">Raphidocelis subcapitata</name>
    <dbReference type="NCBI Taxonomy" id="307507"/>
    <lineage>
        <taxon>Eukaryota</taxon>
        <taxon>Viridiplantae</taxon>
        <taxon>Chlorophyta</taxon>
        <taxon>core chlorophytes</taxon>
        <taxon>Chlorophyceae</taxon>
        <taxon>CS clade</taxon>
        <taxon>Sphaeropleales</taxon>
        <taxon>Selenastraceae</taxon>
        <taxon>Raphidocelis</taxon>
    </lineage>
</organism>
<feature type="binding site" evidence="13">
    <location>
        <begin position="38"/>
        <end position="40"/>
    </location>
    <ligand>
        <name>substrate</name>
    </ligand>
</feature>
<comment type="similarity">
    <text evidence="4 15">Belongs to the phosphoglycerate kinase family.</text>
</comment>
<dbReference type="PANTHER" id="PTHR11406">
    <property type="entry name" value="PHOSPHOGLYCERATE KINASE"/>
    <property type="match status" value="1"/>
</dbReference>
<dbReference type="GO" id="GO:0004618">
    <property type="term" value="F:phosphoglycerate kinase activity"/>
    <property type="evidence" value="ECO:0007669"/>
    <property type="project" value="UniProtKB-EC"/>
</dbReference>
<dbReference type="InterPro" id="IPR001576">
    <property type="entry name" value="Phosphoglycerate_kinase"/>
</dbReference>
<evidence type="ECO:0000256" key="16">
    <source>
        <dbReference type="RuleBase" id="RU000696"/>
    </source>
</evidence>
<keyword evidence="18" id="KW-1185">Reference proteome</keyword>
<accession>A0A2V0PNP7</accession>
<dbReference type="InterPro" id="IPR036043">
    <property type="entry name" value="Phosphoglycerate_kinase_sf"/>
</dbReference>
<comment type="pathway">
    <text evidence="12">Carbohydrate biosynthesis.</text>
</comment>
<dbReference type="InParanoid" id="A0A2V0PNP7"/>
<evidence type="ECO:0000256" key="12">
    <source>
        <dbReference type="ARBA" id="ARBA00024331"/>
    </source>
</evidence>
<feature type="binding site" evidence="14">
    <location>
        <begin position="391"/>
        <end position="394"/>
    </location>
    <ligand>
        <name>ATP</name>
        <dbReference type="ChEBI" id="CHEBI:30616"/>
    </ligand>
</feature>
<keyword evidence="8 15" id="KW-0418">Kinase</keyword>
<dbReference type="Pfam" id="PF00162">
    <property type="entry name" value="PGK"/>
    <property type="match status" value="1"/>
</dbReference>
<dbReference type="GO" id="GO:0043531">
    <property type="term" value="F:ADP binding"/>
    <property type="evidence" value="ECO:0007669"/>
    <property type="project" value="TreeGrafter"/>
</dbReference>